<dbReference type="AlphaFoldDB" id="A0A540NKE2"/>
<dbReference type="PANTHER" id="PTHR34129:SF1">
    <property type="entry name" value="DUF952 DOMAIN-CONTAINING PROTEIN"/>
    <property type="match status" value="1"/>
</dbReference>
<dbReference type="PANTHER" id="PTHR34129">
    <property type="entry name" value="BLR1139 PROTEIN"/>
    <property type="match status" value="1"/>
</dbReference>
<protein>
    <submittedName>
        <fullName evidence="1">Uncharacterized protein</fullName>
    </submittedName>
</protein>
<dbReference type="Proteomes" id="UP000315295">
    <property type="component" value="Unassembled WGS sequence"/>
</dbReference>
<sequence length="77" mass="8477">MCIEPFFPFDCTCISMKITLKLGEGLVYEVVDGSNSFPHFYGPSRSFIPLPLDAVTKAEKLHLSGGQFSCSMLERAA</sequence>
<name>A0A540NKE2_MALBA</name>
<gene>
    <name evidence="1" type="ORF">C1H46_002887</name>
</gene>
<dbReference type="STRING" id="106549.A0A540NKE2"/>
<dbReference type="InterPro" id="IPR009297">
    <property type="entry name" value="DUF952"/>
</dbReference>
<comment type="caution">
    <text evidence="1">The sequence shown here is derived from an EMBL/GenBank/DDBJ whole genome shotgun (WGS) entry which is preliminary data.</text>
</comment>
<dbReference type="Gene3D" id="3.20.170.20">
    <property type="entry name" value="Protein of unknown function DUF952"/>
    <property type="match status" value="1"/>
</dbReference>
<evidence type="ECO:0000313" key="2">
    <source>
        <dbReference type="Proteomes" id="UP000315295"/>
    </source>
</evidence>
<evidence type="ECO:0000313" key="1">
    <source>
        <dbReference type="EMBL" id="TQE11512.1"/>
    </source>
</evidence>
<keyword evidence="2" id="KW-1185">Reference proteome</keyword>
<dbReference type="SUPFAM" id="SSF56399">
    <property type="entry name" value="ADP-ribosylation"/>
    <property type="match status" value="1"/>
</dbReference>
<dbReference type="EMBL" id="VIEB01000029">
    <property type="protein sequence ID" value="TQE11512.1"/>
    <property type="molecule type" value="Genomic_DNA"/>
</dbReference>
<proteinExistence type="predicted"/>
<accession>A0A540NKE2</accession>
<organism evidence="1 2">
    <name type="scientific">Malus baccata</name>
    <name type="common">Siberian crab apple</name>
    <name type="synonym">Pyrus baccata</name>
    <dbReference type="NCBI Taxonomy" id="106549"/>
    <lineage>
        <taxon>Eukaryota</taxon>
        <taxon>Viridiplantae</taxon>
        <taxon>Streptophyta</taxon>
        <taxon>Embryophyta</taxon>
        <taxon>Tracheophyta</taxon>
        <taxon>Spermatophyta</taxon>
        <taxon>Magnoliopsida</taxon>
        <taxon>eudicotyledons</taxon>
        <taxon>Gunneridae</taxon>
        <taxon>Pentapetalae</taxon>
        <taxon>rosids</taxon>
        <taxon>fabids</taxon>
        <taxon>Rosales</taxon>
        <taxon>Rosaceae</taxon>
        <taxon>Amygdaloideae</taxon>
        <taxon>Maleae</taxon>
        <taxon>Malus</taxon>
    </lineage>
</organism>
<reference evidence="1 2" key="1">
    <citation type="journal article" date="2019" name="G3 (Bethesda)">
        <title>Sequencing of a Wild Apple (Malus baccata) Genome Unravels the Differences Between Cultivated and Wild Apple Species Regarding Disease Resistance and Cold Tolerance.</title>
        <authorList>
            <person name="Chen X."/>
        </authorList>
    </citation>
    <scope>NUCLEOTIDE SEQUENCE [LARGE SCALE GENOMIC DNA]</scope>
    <source>
        <strain evidence="2">cv. Shandingzi</strain>
        <tissue evidence="1">Leaves</tissue>
    </source>
</reference>